<evidence type="ECO:0000313" key="7">
    <source>
        <dbReference type="Proteomes" id="UP001642464"/>
    </source>
</evidence>
<keyword evidence="6" id="KW-0808">Transferase</keyword>
<protein>
    <submittedName>
        <fullName evidence="6">RING-H2 finger protein ATL57 (RING-type E3 ubiquitin transferase ATL57)</fullName>
    </submittedName>
</protein>
<dbReference type="CDD" id="cd16448">
    <property type="entry name" value="RING-H2"/>
    <property type="match status" value="1"/>
</dbReference>
<evidence type="ECO:0000256" key="3">
    <source>
        <dbReference type="ARBA" id="ARBA00022833"/>
    </source>
</evidence>
<organism evidence="6 7">
    <name type="scientific">Durusdinium trenchii</name>
    <dbReference type="NCBI Taxonomy" id="1381693"/>
    <lineage>
        <taxon>Eukaryota</taxon>
        <taxon>Sar</taxon>
        <taxon>Alveolata</taxon>
        <taxon>Dinophyceae</taxon>
        <taxon>Suessiales</taxon>
        <taxon>Symbiodiniaceae</taxon>
        <taxon>Durusdinium</taxon>
    </lineage>
</organism>
<dbReference type="EMBL" id="CAXAMM010042032">
    <property type="protein sequence ID" value="CAK9102625.1"/>
    <property type="molecule type" value="Genomic_DNA"/>
</dbReference>
<dbReference type="PANTHER" id="PTHR45931">
    <property type="entry name" value="SI:CH211-59O9.10"/>
    <property type="match status" value="1"/>
</dbReference>
<dbReference type="SUPFAM" id="SSF57850">
    <property type="entry name" value="RING/U-box"/>
    <property type="match status" value="1"/>
</dbReference>
<evidence type="ECO:0000259" key="5">
    <source>
        <dbReference type="PROSITE" id="PS50089"/>
    </source>
</evidence>
<dbReference type="Pfam" id="PF13639">
    <property type="entry name" value="zf-RING_2"/>
    <property type="match status" value="1"/>
</dbReference>
<gene>
    <name evidence="6" type="ORF">SCF082_LOCUS47963</name>
</gene>
<keyword evidence="2 4" id="KW-0863">Zinc-finger</keyword>
<dbReference type="InterPro" id="IPR001841">
    <property type="entry name" value="Znf_RING"/>
</dbReference>
<evidence type="ECO:0000256" key="1">
    <source>
        <dbReference type="ARBA" id="ARBA00022723"/>
    </source>
</evidence>
<dbReference type="InterPro" id="IPR013083">
    <property type="entry name" value="Znf_RING/FYVE/PHD"/>
</dbReference>
<dbReference type="Proteomes" id="UP001642464">
    <property type="component" value="Unassembled WGS sequence"/>
</dbReference>
<name>A0ABP0RT56_9DINO</name>
<dbReference type="SMART" id="SM00184">
    <property type="entry name" value="RING"/>
    <property type="match status" value="1"/>
</dbReference>
<keyword evidence="7" id="KW-1185">Reference proteome</keyword>
<keyword evidence="1" id="KW-0479">Metal-binding</keyword>
<proteinExistence type="predicted"/>
<dbReference type="Gene3D" id="3.30.40.10">
    <property type="entry name" value="Zinc/RING finger domain, C3HC4 (zinc finger)"/>
    <property type="match status" value="1"/>
</dbReference>
<comment type="caution">
    <text evidence="6">The sequence shown here is derived from an EMBL/GenBank/DDBJ whole genome shotgun (WGS) entry which is preliminary data.</text>
</comment>
<evidence type="ECO:0000313" key="6">
    <source>
        <dbReference type="EMBL" id="CAK9102625.1"/>
    </source>
</evidence>
<dbReference type="PANTHER" id="PTHR45931:SF3">
    <property type="entry name" value="RING ZINC FINGER-CONTAINING PROTEIN"/>
    <property type="match status" value="1"/>
</dbReference>
<accession>A0ABP0RT56</accession>
<sequence>MATSTTAAAACVPAGVSKNASRCSPKRGRGRRKFVALSLVEVLFVPPKVPPQAKPELNDDDQVANEVDEQINAQGAYECWDECDELFDFDDGFLEEDQTWRLHCRLGLGVGHSGGAGIKPRGKYMLNDPSFAFESRRMKKLRKKKKKPARQDTWQRPIHRSSDKIPPIRSVEASPPRAFSSFRGVEVREGFEVTERISRHVVPVSRVTQLTELERFLEELQYRDVTPEDYERLLLLDEENKRRTLDPRSISNFPKVHLNAQGTPESSSKIDWADDAQLREDCAICFMPFENCEATKLPCGHIFHANCTRSWFTEYANTCPIDRTSFSD</sequence>
<dbReference type="PROSITE" id="PS50089">
    <property type="entry name" value="ZF_RING_2"/>
    <property type="match status" value="1"/>
</dbReference>
<evidence type="ECO:0000256" key="2">
    <source>
        <dbReference type="ARBA" id="ARBA00022771"/>
    </source>
</evidence>
<evidence type="ECO:0000256" key="4">
    <source>
        <dbReference type="PROSITE-ProRule" id="PRU00175"/>
    </source>
</evidence>
<dbReference type="GO" id="GO:0016740">
    <property type="term" value="F:transferase activity"/>
    <property type="evidence" value="ECO:0007669"/>
    <property type="project" value="UniProtKB-KW"/>
</dbReference>
<dbReference type="InterPro" id="IPR051834">
    <property type="entry name" value="RING_finger_E3_ligase"/>
</dbReference>
<keyword evidence="3" id="KW-0862">Zinc</keyword>
<feature type="domain" description="RING-type" evidence="5">
    <location>
        <begin position="282"/>
        <end position="323"/>
    </location>
</feature>
<reference evidence="6 7" key="1">
    <citation type="submission" date="2024-02" db="EMBL/GenBank/DDBJ databases">
        <authorList>
            <person name="Chen Y."/>
            <person name="Shah S."/>
            <person name="Dougan E. K."/>
            <person name="Thang M."/>
            <person name="Chan C."/>
        </authorList>
    </citation>
    <scope>NUCLEOTIDE SEQUENCE [LARGE SCALE GENOMIC DNA]</scope>
</reference>